<dbReference type="InterPro" id="IPR052953">
    <property type="entry name" value="Ser-rich/MCO-related"/>
</dbReference>
<dbReference type="PANTHER" id="PTHR34883:SF15">
    <property type="entry name" value="EXTRACELLULAR SERINE-RICH PROTEIN"/>
    <property type="match status" value="1"/>
</dbReference>
<dbReference type="InterPro" id="IPR008972">
    <property type="entry name" value="Cupredoxin"/>
</dbReference>
<accession>A0ABP1DAS4</accession>
<keyword evidence="4" id="KW-0732">Signal</keyword>
<evidence type="ECO:0000259" key="5">
    <source>
        <dbReference type="Pfam" id="PF00127"/>
    </source>
</evidence>
<feature type="region of interest" description="Disordered" evidence="3">
    <location>
        <begin position="26"/>
        <end position="49"/>
    </location>
</feature>
<name>A0ABP1DAS4_9APHY</name>
<dbReference type="PANTHER" id="PTHR34883">
    <property type="entry name" value="SERINE-RICH PROTEIN, PUTATIVE-RELATED-RELATED"/>
    <property type="match status" value="1"/>
</dbReference>
<reference evidence="7" key="1">
    <citation type="submission" date="2024-04" db="EMBL/GenBank/DDBJ databases">
        <authorList>
            <person name="Shaw F."/>
            <person name="Minotto A."/>
        </authorList>
    </citation>
    <scope>NUCLEOTIDE SEQUENCE [LARGE SCALE GENOMIC DNA]</scope>
</reference>
<keyword evidence="7" id="KW-1185">Reference proteome</keyword>
<evidence type="ECO:0000256" key="1">
    <source>
        <dbReference type="ARBA" id="ARBA00022723"/>
    </source>
</evidence>
<keyword evidence="1" id="KW-0479">Metal-binding</keyword>
<dbReference type="EMBL" id="OZ037946">
    <property type="protein sequence ID" value="CAL1704123.1"/>
    <property type="molecule type" value="Genomic_DNA"/>
</dbReference>
<feature type="compositionally biased region" description="Low complexity" evidence="3">
    <location>
        <begin position="29"/>
        <end position="42"/>
    </location>
</feature>
<evidence type="ECO:0000313" key="7">
    <source>
        <dbReference type="Proteomes" id="UP001497453"/>
    </source>
</evidence>
<protein>
    <recommendedName>
        <fullName evidence="5">Blue (type 1) copper domain-containing protein</fullName>
    </recommendedName>
</protein>
<evidence type="ECO:0000256" key="4">
    <source>
        <dbReference type="SAM" id="SignalP"/>
    </source>
</evidence>
<organism evidence="6 7">
    <name type="scientific">Somion occarium</name>
    <dbReference type="NCBI Taxonomy" id="3059160"/>
    <lineage>
        <taxon>Eukaryota</taxon>
        <taxon>Fungi</taxon>
        <taxon>Dikarya</taxon>
        <taxon>Basidiomycota</taxon>
        <taxon>Agaricomycotina</taxon>
        <taxon>Agaricomycetes</taxon>
        <taxon>Polyporales</taxon>
        <taxon>Cerrenaceae</taxon>
        <taxon>Somion</taxon>
    </lineage>
</organism>
<evidence type="ECO:0000256" key="3">
    <source>
        <dbReference type="SAM" id="MobiDB-lite"/>
    </source>
</evidence>
<keyword evidence="2" id="KW-0186">Copper</keyword>
<evidence type="ECO:0000256" key="2">
    <source>
        <dbReference type="ARBA" id="ARBA00023008"/>
    </source>
</evidence>
<dbReference type="Pfam" id="PF00127">
    <property type="entry name" value="Copper-bind"/>
    <property type="match status" value="1"/>
</dbReference>
<feature type="chain" id="PRO_5046337307" description="Blue (type 1) copper domain-containing protein" evidence="4">
    <location>
        <begin position="18"/>
        <end position="238"/>
    </location>
</feature>
<dbReference type="SUPFAM" id="SSF49503">
    <property type="entry name" value="Cupredoxins"/>
    <property type="match status" value="1"/>
</dbReference>
<dbReference type="Proteomes" id="UP001497453">
    <property type="component" value="Chromosome 3"/>
</dbReference>
<feature type="signal peptide" evidence="4">
    <location>
        <begin position="1"/>
        <end position="17"/>
    </location>
</feature>
<feature type="compositionally biased region" description="Low complexity" evidence="3">
    <location>
        <begin position="190"/>
        <end position="212"/>
    </location>
</feature>
<dbReference type="Gene3D" id="2.60.40.420">
    <property type="entry name" value="Cupredoxins - blue copper proteins"/>
    <property type="match status" value="1"/>
</dbReference>
<feature type="domain" description="Blue (type 1) copper" evidence="5">
    <location>
        <begin position="58"/>
        <end position="151"/>
    </location>
</feature>
<dbReference type="InterPro" id="IPR000923">
    <property type="entry name" value="BlueCu_1"/>
</dbReference>
<proteinExistence type="predicted"/>
<gene>
    <name evidence="6" type="ORF">GFSPODELE1_LOCUS4866</name>
</gene>
<feature type="region of interest" description="Disordered" evidence="3">
    <location>
        <begin position="182"/>
        <end position="212"/>
    </location>
</feature>
<evidence type="ECO:0000313" key="6">
    <source>
        <dbReference type="EMBL" id="CAL1704123.1"/>
    </source>
</evidence>
<sequence>MFTAAFAFLSLPLLALASPQLYGPPVGPSTPTTSEAVAASVPSAPPSTPGQINVDVGPNGSFSYNPNNITASNGTIITFFFPNAGTPHSVVESSFANPCTPLQAQGGNPAGFDSGLTMGTQFTLNVTNDQIPIYFFCKVPTHCGLGMVGAINAPTTGNGTLAALEAAASAIGANEPTIADNGPVTGGVGADATAPPASASDASTTGGSSPGSTSGATQIAITSCLGLIVVVMSTILAL</sequence>